<dbReference type="InterPro" id="IPR009057">
    <property type="entry name" value="Homeodomain-like_sf"/>
</dbReference>
<dbReference type="GO" id="GO:0000976">
    <property type="term" value="F:transcription cis-regulatory region binding"/>
    <property type="evidence" value="ECO:0007669"/>
    <property type="project" value="TreeGrafter"/>
</dbReference>
<dbReference type="GO" id="GO:0003700">
    <property type="term" value="F:DNA-binding transcription factor activity"/>
    <property type="evidence" value="ECO:0007669"/>
    <property type="project" value="TreeGrafter"/>
</dbReference>
<sequence>MVRRSPSRYSLVTPPRFQSLFETLFDLWFHPTVTQTTDATPSGTGSPGTRETLLVVAERLFLAEGYDKVSVRAICAAADANPAAVHYHFGTKDDLTIALLESRLAPCWADALASIDPENDSVRHVVDVLLAPFVDLQCDPTGHLHLRLLSRFVLTHPTVGWTARWFGLDPFADLLLDAIPGLPSRAARRRWALAFQLILLRFGSSEPLDAQAVDALAGFVTAGLSAPPDPSPSEQETD</sequence>
<keyword evidence="1 2" id="KW-0238">DNA-binding</keyword>
<dbReference type="PRINTS" id="PR00455">
    <property type="entry name" value="HTHTETR"/>
</dbReference>
<gene>
    <name evidence="4" type="ORF">GOALK_050_00210</name>
</gene>
<feature type="DNA-binding region" description="H-T-H motif" evidence="2">
    <location>
        <begin position="70"/>
        <end position="89"/>
    </location>
</feature>
<dbReference type="Gene3D" id="1.10.357.10">
    <property type="entry name" value="Tetracycline Repressor, domain 2"/>
    <property type="match status" value="1"/>
</dbReference>
<dbReference type="eggNOG" id="COG1309">
    <property type="taxonomic scope" value="Bacteria"/>
</dbReference>
<dbReference type="SUPFAM" id="SSF48498">
    <property type="entry name" value="Tetracyclin repressor-like, C-terminal domain"/>
    <property type="match status" value="1"/>
</dbReference>
<dbReference type="PROSITE" id="PS50977">
    <property type="entry name" value="HTH_TETR_2"/>
    <property type="match status" value="1"/>
</dbReference>
<feature type="domain" description="HTH tetR-type" evidence="3">
    <location>
        <begin position="47"/>
        <end position="107"/>
    </location>
</feature>
<evidence type="ECO:0000259" key="3">
    <source>
        <dbReference type="PROSITE" id="PS50977"/>
    </source>
</evidence>
<evidence type="ECO:0000313" key="4">
    <source>
        <dbReference type="EMBL" id="GAA12167.1"/>
    </source>
</evidence>
<proteinExistence type="predicted"/>
<dbReference type="Proteomes" id="UP000003558">
    <property type="component" value="Unassembled WGS sequence"/>
</dbReference>
<evidence type="ECO:0000256" key="1">
    <source>
        <dbReference type="ARBA" id="ARBA00023125"/>
    </source>
</evidence>
<name>F9VU78_9ACTN</name>
<comment type="caution">
    <text evidence="4">The sequence shown here is derived from an EMBL/GenBank/DDBJ whole genome shotgun (WGS) entry which is preliminary data.</text>
</comment>
<evidence type="ECO:0000313" key="5">
    <source>
        <dbReference type="Proteomes" id="UP000003558"/>
    </source>
</evidence>
<reference evidence="4 5" key="1">
    <citation type="submission" date="2011-05" db="EMBL/GenBank/DDBJ databases">
        <title>Whole genome shotgun sequence of Gordonia alkanivorans NBRC 16433.</title>
        <authorList>
            <person name="Hosoyama A."/>
            <person name="Nakamura S."/>
            <person name="Takarada H."/>
            <person name="Tsuchikane K."/>
            <person name="Yamazaki S."/>
            <person name="Fujita N."/>
        </authorList>
    </citation>
    <scope>NUCLEOTIDE SEQUENCE [LARGE SCALE GENOMIC DNA]</scope>
    <source>
        <strain evidence="4 5">NBRC 16433</strain>
    </source>
</reference>
<dbReference type="Pfam" id="PF00440">
    <property type="entry name" value="TetR_N"/>
    <property type="match status" value="1"/>
</dbReference>
<evidence type="ECO:0000256" key="2">
    <source>
        <dbReference type="PROSITE-ProRule" id="PRU00335"/>
    </source>
</evidence>
<protein>
    <submittedName>
        <fullName evidence="4">Putative TetR family transcriptional regulator</fullName>
    </submittedName>
</protein>
<accession>F9VU78</accession>
<dbReference type="InterPro" id="IPR001647">
    <property type="entry name" value="HTH_TetR"/>
</dbReference>
<dbReference type="InterPro" id="IPR023772">
    <property type="entry name" value="DNA-bd_HTH_TetR-type_CS"/>
</dbReference>
<dbReference type="PANTHER" id="PTHR30055:SF235">
    <property type="entry name" value="TRANSCRIPTIONAL REGULATORY PROTEIN"/>
    <property type="match status" value="1"/>
</dbReference>
<dbReference type="InterPro" id="IPR036271">
    <property type="entry name" value="Tet_transcr_reg_TetR-rel_C_sf"/>
</dbReference>
<dbReference type="STRING" id="1027371.GOALK_050_00210"/>
<dbReference type="AlphaFoldDB" id="F9VU78"/>
<dbReference type="PROSITE" id="PS01081">
    <property type="entry name" value="HTH_TETR_1"/>
    <property type="match status" value="1"/>
</dbReference>
<dbReference type="SUPFAM" id="SSF46689">
    <property type="entry name" value="Homeodomain-like"/>
    <property type="match status" value="1"/>
</dbReference>
<dbReference type="InterPro" id="IPR050109">
    <property type="entry name" value="HTH-type_TetR-like_transc_reg"/>
</dbReference>
<dbReference type="EMBL" id="BACI01000050">
    <property type="protein sequence ID" value="GAA12167.1"/>
    <property type="molecule type" value="Genomic_DNA"/>
</dbReference>
<organism evidence="4 5">
    <name type="scientific">Gordonia alkanivorans NBRC 16433</name>
    <dbReference type="NCBI Taxonomy" id="1027371"/>
    <lineage>
        <taxon>Bacteria</taxon>
        <taxon>Bacillati</taxon>
        <taxon>Actinomycetota</taxon>
        <taxon>Actinomycetes</taxon>
        <taxon>Mycobacteriales</taxon>
        <taxon>Gordoniaceae</taxon>
        <taxon>Gordonia</taxon>
    </lineage>
</organism>
<dbReference type="PANTHER" id="PTHR30055">
    <property type="entry name" value="HTH-TYPE TRANSCRIPTIONAL REGULATOR RUTR"/>
    <property type="match status" value="1"/>
</dbReference>